<dbReference type="OrthoDB" id="3269911at2759"/>
<accession>A0A0C3IGD9</accession>
<keyword evidence="2" id="KW-1185">Reference proteome</keyword>
<dbReference type="AlphaFoldDB" id="A0A0C3IGD9"/>
<dbReference type="HOGENOM" id="CLU_1678644_0_0_1"/>
<proteinExistence type="predicted"/>
<dbReference type="EMBL" id="KN832053">
    <property type="protein sequence ID" value="KIN96107.1"/>
    <property type="molecule type" value="Genomic_DNA"/>
</dbReference>
<reference evidence="1 2" key="1">
    <citation type="submission" date="2014-04" db="EMBL/GenBank/DDBJ databases">
        <authorList>
            <consortium name="DOE Joint Genome Institute"/>
            <person name="Kuo A."/>
            <person name="Kohler A."/>
            <person name="Costa M.D."/>
            <person name="Nagy L.G."/>
            <person name="Floudas D."/>
            <person name="Copeland A."/>
            <person name="Barry K.W."/>
            <person name="Cichocki N."/>
            <person name="Veneault-Fourrey C."/>
            <person name="LaButti K."/>
            <person name="Lindquist E.A."/>
            <person name="Lipzen A."/>
            <person name="Lundell T."/>
            <person name="Morin E."/>
            <person name="Murat C."/>
            <person name="Sun H."/>
            <person name="Tunlid A."/>
            <person name="Henrissat B."/>
            <person name="Grigoriev I.V."/>
            <person name="Hibbett D.S."/>
            <person name="Martin F."/>
            <person name="Nordberg H.P."/>
            <person name="Cantor M.N."/>
            <person name="Hua S.X."/>
        </authorList>
    </citation>
    <scope>NUCLEOTIDE SEQUENCE [LARGE SCALE GENOMIC DNA]</scope>
    <source>
        <strain evidence="1 2">Marx 270</strain>
    </source>
</reference>
<sequence>MSFKASGHCRRCCGVPDNKPGTKSIYSLQHVVCRGDHDQMMVASPSSSLGPIRHERKIQNENMYMHWYTSHGPGPIQYPPADLEVEHTDLYLHLWGESAVQVWMWNRNKELWEPAKEGKAHPVLPRRRLRLQMREEPSWIMRKTATMYRGKQKCEVQ</sequence>
<evidence type="ECO:0000313" key="2">
    <source>
        <dbReference type="Proteomes" id="UP000054217"/>
    </source>
</evidence>
<name>A0A0C3IGD9_PISTI</name>
<protein>
    <submittedName>
        <fullName evidence="1">Uncharacterized protein</fullName>
    </submittedName>
</protein>
<dbReference type="Proteomes" id="UP000054217">
    <property type="component" value="Unassembled WGS sequence"/>
</dbReference>
<evidence type="ECO:0000313" key="1">
    <source>
        <dbReference type="EMBL" id="KIN96107.1"/>
    </source>
</evidence>
<dbReference type="InParanoid" id="A0A0C3IGD9"/>
<dbReference type="STRING" id="870435.A0A0C3IGD9"/>
<gene>
    <name evidence="1" type="ORF">M404DRAFT_11016</name>
</gene>
<organism evidence="1 2">
    <name type="scientific">Pisolithus tinctorius Marx 270</name>
    <dbReference type="NCBI Taxonomy" id="870435"/>
    <lineage>
        <taxon>Eukaryota</taxon>
        <taxon>Fungi</taxon>
        <taxon>Dikarya</taxon>
        <taxon>Basidiomycota</taxon>
        <taxon>Agaricomycotina</taxon>
        <taxon>Agaricomycetes</taxon>
        <taxon>Agaricomycetidae</taxon>
        <taxon>Boletales</taxon>
        <taxon>Sclerodermatineae</taxon>
        <taxon>Pisolithaceae</taxon>
        <taxon>Pisolithus</taxon>
    </lineage>
</organism>
<reference evidence="2" key="2">
    <citation type="submission" date="2015-01" db="EMBL/GenBank/DDBJ databases">
        <title>Evolutionary Origins and Diversification of the Mycorrhizal Mutualists.</title>
        <authorList>
            <consortium name="DOE Joint Genome Institute"/>
            <consortium name="Mycorrhizal Genomics Consortium"/>
            <person name="Kohler A."/>
            <person name="Kuo A."/>
            <person name="Nagy L.G."/>
            <person name="Floudas D."/>
            <person name="Copeland A."/>
            <person name="Barry K.W."/>
            <person name="Cichocki N."/>
            <person name="Veneault-Fourrey C."/>
            <person name="LaButti K."/>
            <person name="Lindquist E.A."/>
            <person name="Lipzen A."/>
            <person name="Lundell T."/>
            <person name="Morin E."/>
            <person name="Murat C."/>
            <person name="Riley R."/>
            <person name="Ohm R."/>
            <person name="Sun H."/>
            <person name="Tunlid A."/>
            <person name="Henrissat B."/>
            <person name="Grigoriev I.V."/>
            <person name="Hibbett D.S."/>
            <person name="Martin F."/>
        </authorList>
    </citation>
    <scope>NUCLEOTIDE SEQUENCE [LARGE SCALE GENOMIC DNA]</scope>
    <source>
        <strain evidence="2">Marx 270</strain>
    </source>
</reference>